<protein>
    <submittedName>
        <fullName evidence="1">Uncharacterized protein</fullName>
    </submittedName>
</protein>
<accession>A0A3M7PRY2</accession>
<dbReference type="Proteomes" id="UP000276133">
    <property type="component" value="Unassembled WGS sequence"/>
</dbReference>
<evidence type="ECO:0000313" key="2">
    <source>
        <dbReference type="Proteomes" id="UP000276133"/>
    </source>
</evidence>
<evidence type="ECO:0000313" key="1">
    <source>
        <dbReference type="EMBL" id="RNA01679.1"/>
    </source>
</evidence>
<dbReference type="EMBL" id="REGN01009212">
    <property type="protein sequence ID" value="RNA01679.1"/>
    <property type="molecule type" value="Genomic_DNA"/>
</dbReference>
<gene>
    <name evidence="1" type="ORF">BpHYR1_024534</name>
</gene>
<proteinExistence type="predicted"/>
<reference evidence="1 2" key="1">
    <citation type="journal article" date="2018" name="Sci. Rep.">
        <title>Genomic signatures of local adaptation to the degree of environmental predictability in rotifers.</title>
        <authorList>
            <person name="Franch-Gras L."/>
            <person name="Hahn C."/>
            <person name="Garcia-Roger E.M."/>
            <person name="Carmona M.J."/>
            <person name="Serra M."/>
            <person name="Gomez A."/>
        </authorList>
    </citation>
    <scope>NUCLEOTIDE SEQUENCE [LARGE SCALE GENOMIC DNA]</scope>
    <source>
        <strain evidence="1">HYR1</strain>
    </source>
</reference>
<sequence length="61" mass="7382">MQKLSKIIYIELLENIIDFIYQKKENKNFILGNKDATKNVALYCKEFLFNLYLKFKTPLYI</sequence>
<dbReference type="AlphaFoldDB" id="A0A3M7PRY2"/>
<keyword evidence="2" id="KW-1185">Reference proteome</keyword>
<name>A0A3M7PRY2_BRAPC</name>
<organism evidence="1 2">
    <name type="scientific">Brachionus plicatilis</name>
    <name type="common">Marine rotifer</name>
    <name type="synonym">Brachionus muelleri</name>
    <dbReference type="NCBI Taxonomy" id="10195"/>
    <lineage>
        <taxon>Eukaryota</taxon>
        <taxon>Metazoa</taxon>
        <taxon>Spiralia</taxon>
        <taxon>Gnathifera</taxon>
        <taxon>Rotifera</taxon>
        <taxon>Eurotatoria</taxon>
        <taxon>Monogononta</taxon>
        <taxon>Pseudotrocha</taxon>
        <taxon>Ploima</taxon>
        <taxon>Brachionidae</taxon>
        <taxon>Brachionus</taxon>
    </lineage>
</organism>
<comment type="caution">
    <text evidence="1">The sequence shown here is derived from an EMBL/GenBank/DDBJ whole genome shotgun (WGS) entry which is preliminary data.</text>
</comment>